<dbReference type="InterPro" id="IPR009078">
    <property type="entry name" value="Ferritin-like_SF"/>
</dbReference>
<dbReference type="InterPro" id="IPR012347">
    <property type="entry name" value="Ferritin-like"/>
</dbReference>
<dbReference type="SUPFAM" id="SSF47240">
    <property type="entry name" value="Ferritin-like"/>
    <property type="match status" value="1"/>
</dbReference>
<evidence type="ECO:0000256" key="1">
    <source>
        <dbReference type="SAM" id="MobiDB-lite"/>
    </source>
</evidence>
<gene>
    <name evidence="3" type="ORF">DFQ14_11426</name>
</gene>
<dbReference type="Proteomes" id="UP000253495">
    <property type="component" value="Unassembled WGS sequence"/>
</dbReference>
<name>A0A368VHU3_9ACTN</name>
<feature type="domain" description="DUF4439" evidence="2">
    <location>
        <begin position="13"/>
        <end position="150"/>
    </location>
</feature>
<evidence type="ECO:0000259" key="2">
    <source>
        <dbReference type="Pfam" id="PF14530"/>
    </source>
</evidence>
<dbReference type="OrthoDB" id="5192349at2"/>
<dbReference type="EMBL" id="QPJC01000014">
    <property type="protein sequence ID" value="RCW39765.1"/>
    <property type="molecule type" value="Genomic_DNA"/>
</dbReference>
<dbReference type="Pfam" id="PF14530">
    <property type="entry name" value="DUF4439"/>
    <property type="match status" value="1"/>
</dbReference>
<proteinExistence type="predicted"/>
<keyword evidence="4" id="KW-1185">Reference proteome</keyword>
<feature type="region of interest" description="Disordered" evidence="1">
    <location>
        <begin position="64"/>
        <end position="83"/>
    </location>
</feature>
<evidence type="ECO:0000313" key="4">
    <source>
        <dbReference type="Proteomes" id="UP000253495"/>
    </source>
</evidence>
<dbReference type="AlphaFoldDB" id="A0A368VHU3"/>
<evidence type="ECO:0000313" key="3">
    <source>
        <dbReference type="EMBL" id="RCW39765.1"/>
    </source>
</evidence>
<dbReference type="Gene3D" id="1.20.1260.10">
    <property type="match status" value="1"/>
</dbReference>
<sequence length="150" mass="16255">MSTLPLSEQASTALRRALGAEHAAVWVYGLAGAFVDEAQAESAVAEAASNHRRFRERTEQLLREAGVEPPVAQPAYSPPQPVTDRNSAIRLLITAESDCATGWRSVLETTKISRIRQHALDGLTTTATQATRWRITIGEQPAALPFPGRP</sequence>
<dbReference type="InterPro" id="IPR029447">
    <property type="entry name" value="DUF4439"/>
</dbReference>
<reference evidence="3 4" key="1">
    <citation type="submission" date="2018-07" db="EMBL/GenBank/DDBJ databases">
        <title>Genomic Encyclopedia of Type Strains, Phase III (KMG-III): the genomes of soil and plant-associated and newly described type strains.</title>
        <authorList>
            <person name="Whitman W."/>
        </authorList>
    </citation>
    <scope>NUCLEOTIDE SEQUENCE [LARGE SCALE GENOMIC DNA]</scope>
    <source>
        <strain evidence="3 4">CECT 8575</strain>
    </source>
</reference>
<dbReference type="CDD" id="cd00657">
    <property type="entry name" value="Ferritin_like"/>
    <property type="match status" value="1"/>
</dbReference>
<accession>A0A368VHU3</accession>
<dbReference type="RefSeq" id="WP_114454553.1">
    <property type="nucleotide sequence ID" value="NZ_QPJC01000014.1"/>
</dbReference>
<comment type="caution">
    <text evidence="3">The sequence shown here is derived from an EMBL/GenBank/DDBJ whole genome shotgun (WGS) entry which is preliminary data.</text>
</comment>
<organism evidence="3 4">
    <name type="scientific">Halopolyspora algeriensis</name>
    <dbReference type="NCBI Taxonomy" id="1500506"/>
    <lineage>
        <taxon>Bacteria</taxon>
        <taxon>Bacillati</taxon>
        <taxon>Actinomycetota</taxon>
        <taxon>Actinomycetes</taxon>
        <taxon>Actinomycetes incertae sedis</taxon>
        <taxon>Halopolyspora</taxon>
    </lineage>
</organism>
<protein>
    <submittedName>
        <fullName evidence="3">Uncharacterized protein DUF4439</fullName>
    </submittedName>
</protein>